<reference evidence="1" key="1">
    <citation type="submission" date="2020-05" db="EMBL/GenBank/DDBJ databases">
        <title>WGS assembly of Panicum virgatum.</title>
        <authorList>
            <person name="Lovell J.T."/>
            <person name="Jenkins J."/>
            <person name="Shu S."/>
            <person name="Juenger T.E."/>
            <person name="Schmutz J."/>
        </authorList>
    </citation>
    <scope>NUCLEOTIDE SEQUENCE</scope>
    <source>
        <strain evidence="1">AP13</strain>
    </source>
</reference>
<accession>A0A8T0MLL5</accession>
<evidence type="ECO:0000313" key="2">
    <source>
        <dbReference type="Proteomes" id="UP000823388"/>
    </source>
</evidence>
<dbReference type="Proteomes" id="UP000823388">
    <property type="component" value="Chromosome 9N"/>
</dbReference>
<dbReference type="AlphaFoldDB" id="A0A8T0MLL5"/>
<dbReference type="EMBL" id="CM029054">
    <property type="protein sequence ID" value="KAG2538160.1"/>
    <property type="molecule type" value="Genomic_DNA"/>
</dbReference>
<evidence type="ECO:0000313" key="1">
    <source>
        <dbReference type="EMBL" id="KAG2538160.1"/>
    </source>
</evidence>
<protein>
    <submittedName>
        <fullName evidence="1">Uncharacterized protein</fullName>
    </submittedName>
</protein>
<comment type="caution">
    <text evidence="1">The sequence shown here is derived from an EMBL/GenBank/DDBJ whole genome shotgun (WGS) entry which is preliminary data.</text>
</comment>
<gene>
    <name evidence="1" type="ORF">PVAP13_9NG382146</name>
</gene>
<name>A0A8T0MLL5_PANVG</name>
<organism evidence="1 2">
    <name type="scientific">Panicum virgatum</name>
    <name type="common">Blackwell switchgrass</name>
    <dbReference type="NCBI Taxonomy" id="38727"/>
    <lineage>
        <taxon>Eukaryota</taxon>
        <taxon>Viridiplantae</taxon>
        <taxon>Streptophyta</taxon>
        <taxon>Embryophyta</taxon>
        <taxon>Tracheophyta</taxon>
        <taxon>Spermatophyta</taxon>
        <taxon>Magnoliopsida</taxon>
        <taxon>Liliopsida</taxon>
        <taxon>Poales</taxon>
        <taxon>Poaceae</taxon>
        <taxon>PACMAD clade</taxon>
        <taxon>Panicoideae</taxon>
        <taxon>Panicodae</taxon>
        <taxon>Paniceae</taxon>
        <taxon>Panicinae</taxon>
        <taxon>Panicum</taxon>
        <taxon>Panicum sect. Hiantes</taxon>
    </lineage>
</organism>
<sequence length="35" mass="3889">MPPSISPLVAARCVLTKSRSRTSRSRFLEILSSIK</sequence>
<keyword evidence="2" id="KW-1185">Reference proteome</keyword>
<proteinExistence type="predicted"/>